<feature type="compositionally biased region" description="Basic and acidic residues" evidence="8">
    <location>
        <begin position="233"/>
        <end position="248"/>
    </location>
</feature>
<dbReference type="Pfam" id="PF00176">
    <property type="entry name" value="SNF2-rel_dom"/>
    <property type="match status" value="1"/>
</dbReference>
<dbReference type="SUPFAM" id="SSF52540">
    <property type="entry name" value="P-loop containing nucleoside triphosphate hydrolases"/>
    <property type="match status" value="1"/>
</dbReference>
<dbReference type="InterPro" id="IPR038718">
    <property type="entry name" value="SNF2-like_sf"/>
</dbReference>
<evidence type="ECO:0000256" key="3">
    <source>
        <dbReference type="ARBA" id="ARBA00022741"/>
    </source>
</evidence>
<feature type="domain" description="Helicase ATP-binding" evidence="9">
    <location>
        <begin position="546"/>
        <end position="735"/>
    </location>
</feature>
<keyword evidence="11" id="KW-1185">Reference proteome</keyword>
<evidence type="ECO:0000256" key="8">
    <source>
        <dbReference type="SAM" id="MobiDB-lite"/>
    </source>
</evidence>
<dbReference type="PROSITE" id="PS51192">
    <property type="entry name" value="HELICASE_ATP_BIND_1"/>
    <property type="match status" value="1"/>
</dbReference>
<feature type="compositionally biased region" description="Acidic residues" evidence="8">
    <location>
        <begin position="338"/>
        <end position="350"/>
    </location>
</feature>
<evidence type="ECO:0000256" key="5">
    <source>
        <dbReference type="ARBA" id="ARBA00022840"/>
    </source>
</evidence>
<accession>A0ABD1CBN8</accession>
<dbReference type="GO" id="GO:0005524">
    <property type="term" value="F:ATP binding"/>
    <property type="evidence" value="ECO:0007669"/>
    <property type="project" value="UniProtKB-KW"/>
</dbReference>
<feature type="region of interest" description="Disordered" evidence="8">
    <location>
        <begin position="224"/>
        <end position="476"/>
    </location>
</feature>
<dbReference type="InterPro" id="IPR027417">
    <property type="entry name" value="P-loop_NTPase"/>
</dbReference>
<dbReference type="Proteomes" id="UP001562425">
    <property type="component" value="Unassembled WGS sequence"/>
</dbReference>
<feature type="compositionally biased region" description="Polar residues" evidence="8">
    <location>
        <begin position="12"/>
        <end position="31"/>
    </location>
</feature>
<keyword evidence="6" id="KW-0238">DNA-binding</keyword>
<organism evidence="10 11">
    <name type="scientific">Culex pipiens pipiens</name>
    <name type="common">Northern house mosquito</name>
    <dbReference type="NCBI Taxonomy" id="38569"/>
    <lineage>
        <taxon>Eukaryota</taxon>
        <taxon>Metazoa</taxon>
        <taxon>Ecdysozoa</taxon>
        <taxon>Arthropoda</taxon>
        <taxon>Hexapoda</taxon>
        <taxon>Insecta</taxon>
        <taxon>Pterygota</taxon>
        <taxon>Neoptera</taxon>
        <taxon>Endopterygota</taxon>
        <taxon>Diptera</taxon>
        <taxon>Nematocera</taxon>
        <taxon>Culicoidea</taxon>
        <taxon>Culicidae</taxon>
        <taxon>Culicinae</taxon>
        <taxon>Culicini</taxon>
        <taxon>Culex</taxon>
        <taxon>Culex</taxon>
    </lineage>
</organism>
<keyword evidence="3" id="KW-0547">Nucleotide-binding</keyword>
<feature type="compositionally biased region" description="Basic residues" evidence="8">
    <location>
        <begin position="402"/>
        <end position="411"/>
    </location>
</feature>
<evidence type="ECO:0000313" key="10">
    <source>
        <dbReference type="EMBL" id="KAL1373778.1"/>
    </source>
</evidence>
<evidence type="ECO:0000256" key="7">
    <source>
        <dbReference type="ARBA" id="ARBA00023242"/>
    </source>
</evidence>
<keyword evidence="4" id="KW-0378">Hydrolase</keyword>
<dbReference type="Gene3D" id="3.40.50.10810">
    <property type="entry name" value="Tandem AAA-ATPase domain"/>
    <property type="match status" value="1"/>
</dbReference>
<dbReference type="GO" id="GO:0004386">
    <property type="term" value="F:helicase activity"/>
    <property type="evidence" value="ECO:0007669"/>
    <property type="project" value="UniProtKB-KW"/>
</dbReference>
<dbReference type="GO" id="GO:0003677">
    <property type="term" value="F:DNA binding"/>
    <property type="evidence" value="ECO:0007669"/>
    <property type="project" value="UniProtKB-KW"/>
</dbReference>
<sequence length="775" mass="86320">MRTKKTNRKGKNSTSSSEGDDQQQVSSTSKDVTPPNGTEEPVEAENGTTDNNGKDSPTSEKDSSAAQDDAPIVEVKTEETAAAKVLRLVSIEKLMRPSLLATNETPIPKIKIGARIAAERANKRGKDASVIEISDTEEDDEQPLAKKSRNESVQNISSDEESEDDVPIKRRVKSKAAKLLPEGCKPLSVKVSRLPENLEPIKRQYKLTAILDVENRVITKLAATAASSAIPSKPKEAEASAKSKSSDSKKKKSGAGPTVALSSGSDSDEPIAKIATKKDNIPKNKTSTMAGRSKRTQVVASDDEDDDDFEVEKPAKAATTGRRGRGRPAKVIKNSSSENEEEDEEEEEEAVPVKRRGRGRPAAKVVKNSSSEYEEEAAAESEEDGKNKSDSDDDFEKEKTPPKKKRSRIKRNSSTSDEDDDDDGGKKKKRKKEKKSSGSEDDSPTKGRKKIRKILKKSKLEQTTKEAEQEERERKQRIAERQKLYNQVYDEKPEEVKELKQLVLDFDEETKEPLLEVDKTLVKKLKPHQANGIKFMFDACFESLERARNSKGSGCILAHCMGLGKTLQVVTLCHTLLSNSESTGVERILVICPLSTVLNWVNEFRIWMKHVKKGTEVEVYEISKYKNNIVRANQLMEWHNEGGVMVLGYDMYRNLSNQTTGRIKKKVRESLSTSLIDPGPDLIVCDEGHLLKNEKTSLSKAVNRITTLRRIVLTGTPIQNNMKECIHEFYRDWKPAETIIIMTVFLISVEGTVNIPAEKRSTQHAAAIFSRNCRE</sequence>
<feature type="compositionally biased region" description="Basic and acidic residues" evidence="8">
    <location>
        <begin position="458"/>
        <end position="476"/>
    </location>
</feature>
<feature type="compositionally biased region" description="Basic residues" evidence="8">
    <location>
        <begin position="1"/>
        <end position="11"/>
    </location>
</feature>
<keyword evidence="4" id="KW-0347">Helicase</keyword>
<dbReference type="PANTHER" id="PTHR45797">
    <property type="entry name" value="RAD54-LIKE"/>
    <property type="match status" value="1"/>
</dbReference>
<comment type="caution">
    <text evidence="10">The sequence shown here is derived from an EMBL/GenBank/DDBJ whole genome shotgun (WGS) entry which is preliminary data.</text>
</comment>
<evidence type="ECO:0000256" key="1">
    <source>
        <dbReference type="ARBA" id="ARBA00004123"/>
    </source>
</evidence>
<name>A0ABD1CBN8_CULPP</name>
<feature type="compositionally biased region" description="Basic residues" evidence="8">
    <location>
        <begin position="446"/>
        <end position="457"/>
    </location>
</feature>
<feature type="region of interest" description="Disordered" evidence="8">
    <location>
        <begin position="1"/>
        <end position="81"/>
    </location>
</feature>
<keyword evidence="5" id="KW-0067">ATP-binding</keyword>
<feature type="compositionally biased region" description="Acidic residues" evidence="8">
    <location>
        <begin position="301"/>
        <end position="310"/>
    </location>
</feature>
<evidence type="ECO:0000259" key="9">
    <source>
        <dbReference type="PROSITE" id="PS51192"/>
    </source>
</evidence>
<feature type="compositionally biased region" description="Basic and acidic residues" evidence="8">
    <location>
        <begin position="119"/>
        <end position="129"/>
    </location>
</feature>
<comment type="subcellular location">
    <subcellularLocation>
        <location evidence="1">Nucleus</location>
    </subcellularLocation>
</comment>
<dbReference type="InterPro" id="IPR000330">
    <property type="entry name" value="SNF2_N"/>
</dbReference>
<evidence type="ECO:0000256" key="4">
    <source>
        <dbReference type="ARBA" id="ARBA00022806"/>
    </source>
</evidence>
<proteinExistence type="inferred from homology"/>
<reference evidence="10 11" key="1">
    <citation type="submission" date="2024-05" db="EMBL/GenBank/DDBJ databases">
        <title>Culex pipiens pipiens assembly and annotation.</title>
        <authorList>
            <person name="Alout H."/>
            <person name="Durand T."/>
        </authorList>
    </citation>
    <scope>NUCLEOTIDE SEQUENCE [LARGE SCALE GENOMIC DNA]</scope>
    <source>
        <strain evidence="10">HA-2024</strain>
        <tissue evidence="10">Whole body</tissue>
    </source>
</reference>
<dbReference type="PANTHER" id="PTHR45797:SF3">
    <property type="entry name" value="TRANSCRIPTIONAL REGULATOR ATRX HOMOLOG"/>
    <property type="match status" value="1"/>
</dbReference>
<protein>
    <recommendedName>
        <fullName evidence="9">Helicase ATP-binding domain-containing protein</fullName>
    </recommendedName>
</protein>
<dbReference type="InterPro" id="IPR014001">
    <property type="entry name" value="Helicase_ATP-bd"/>
</dbReference>
<dbReference type="InterPro" id="IPR044574">
    <property type="entry name" value="ARIP4-like"/>
</dbReference>
<feature type="compositionally biased region" description="Basic and acidic residues" evidence="8">
    <location>
        <begin position="384"/>
        <end position="401"/>
    </location>
</feature>
<dbReference type="EMBL" id="JBEHCU010013990">
    <property type="protein sequence ID" value="KAL1373778.1"/>
    <property type="molecule type" value="Genomic_DNA"/>
</dbReference>
<feature type="compositionally biased region" description="Polar residues" evidence="8">
    <location>
        <begin position="46"/>
        <end position="56"/>
    </location>
</feature>
<evidence type="ECO:0000313" key="11">
    <source>
        <dbReference type="Proteomes" id="UP001562425"/>
    </source>
</evidence>
<dbReference type="GO" id="GO:0005634">
    <property type="term" value="C:nucleus"/>
    <property type="evidence" value="ECO:0007669"/>
    <property type="project" value="UniProtKB-SubCell"/>
</dbReference>
<feature type="compositionally biased region" description="Acidic residues" evidence="8">
    <location>
        <begin position="372"/>
        <end position="383"/>
    </location>
</feature>
<comment type="similarity">
    <text evidence="2">Belongs to the SNF2/RAD54 helicase family.</text>
</comment>
<dbReference type="AlphaFoldDB" id="A0ABD1CBN8"/>
<evidence type="ECO:0000256" key="6">
    <source>
        <dbReference type="ARBA" id="ARBA00023125"/>
    </source>
</evidence>
<gene>
    <name evidence="10" type="ORF">pipiens_018456</name>
</gene>
<feature type="region of interest" description="Disordered" evidence="8">
    <location>
        <begin position="119"/>
        <end position="170"/>
    </location>
</feature>
<keyword evidence="7" id="KW-0539">Nucleus</keyword>
<evidence type="ECO:0000256" key="2">
    <source>
        <dbReference type="ARBA" id="ARBA00007025"/>
    </source>
</evidence>
<dbReference type="SMART" id="SM00487">
    <property type="entry name" value="DEXDc"/>
    <property type="match status" value="1"/>
</dbReference>